<accession>H3ZCE9</accession>
<proteinExistence type="predicted"/>
<dbReference type="Pfam" id="PF16074">
    <property type="entry name" value="PilW"/>
    <property type="match status" value="1"/>
</dbReference>
<dbReference type="InterPro" id="IPR032092">
    <property type="entry name" value="PilW"/>
</dbReference>
<evidence type="ECO:0000313" key="2">
    <source>
        <dbReference type="EMBL" id="EHR41741.1"/>
    </source>
</evidence>
<feature type="transmembrane region" description="Helical" evidence="1">
    <location>
        <begin position="12"/>
        <end position="33"/>
    </location>
</feature>
<keyword evidence="1" id="KW-1133">Transmembrane helix</keyword>
<keyword evidence="3" id="KW-1185">Reference proteome</keyword>
<dbReference type="EMBL" id="AHTH01000010">
    <property type="protein sequence ID" value="EHR41741.1"/>
    <property type="molecule type" value="Genomic_DNA"/>
</dbReference>
<reference evidence="2 3" key="1">
    <citation type="journal article" date="2012" name="J. Bacteriol.">
        <title>Genome Sequence of Extracellular-Protease-Producing Alishewanella jeotgali Isolated from Traditional Korean Fermented Seafood.</title>
        <authorList>
            <person name="Jung J."/>
            <person name="Chun J."/>
            <person name="Park W."/>
        </authorList>
    </citation>
    <scope>NUCLEOTIDE SEQUENCE [LARGE SCALE GENOMIC DNA]</scope>
    <source>
        <strain evidence="2 3">KCTC 22429</strain>
    </source>
</reference>
<dbReference type="RefSeq" id="WP_008949968.1">
    <property type="nucleotide sequence ID" value="NZ_AHTH01000010.1"/>
</dbReference>
<protein>
    <submittedName>
        <fullName evidence="2">Type IV pilus assembly protein PilW</fullName>
    </submittedName>
</protein>
<comment type="caution">
    <text evidence="2">The sequence shown here is derived from an EMBL/GenBank/DDBJ whole genome shotgun (WGS) entry which is preliminary data.</text>
</comment>
<dbReference type="eggNOG" id="COG4966">
    <property type="taxonomic scope" value="Bacteria"/>
</dbReference>
<sequence>MQRQGGLTLTELMIATALGLMLLVLMLTAFNTLSASSTQSRQLAFLQQNGQLALNLLYNELQNGGFLAGKTLAQMQDAISEIASPAGDCLESGLDSGSFPVVGQPFINLYAGLGQGGRQLNCLNDVAKETEFIQIKRALGASVAAAEMRSNRFYLTADLPQAYFLNRDSNLHTDNLIYPYQHLVLYIQMQRQADSDVPVLMRKRLIRTASGQASISTDSILDGVERLHFEFLIDTDLDGKSDALLPTAQMQDAHWLQQQYRITGIRFYVLLRTLEPDRRYRNNQNYQMGESRFVAPGDHYRRLLLSGAVQFAVAEG</sequence>
<dbReference type="STRING" id="1129374.AJE_05111"/>
<evidence type="ECO:0000256" key="1">
    <source>
        <dbReference type="SAM" id="Phobius"/>
    </source>
</evidence>
<dbReference type="AlphaFoldDB" id="H3ZCE9"/>
<dbReference type="Proteomes" id="UP000012046">
    <property type="component" value="Unassembled WGS sequence"/>
</dbReference>
<organism evidence="2 3">
    <name type="scientific">Alishewanella jeotgali KCTC 22429</name>
    <dbReference type="NCBI Taxonomy" id="1129374"/>
    <lineage>
        <taxon>Bacteria</taxon>
        <taxon>Pseudomonadati</taxon>
        <taxon>Pseudomonadota</taxon>
        <taxon>Gammaproteobacteria</taxon>
        <taxon>Alteromonadales</taxon>
        <taxon>Alteromonadaceae</taxon>
        <taxon>Alishewanella</taxon>
    </lineage>
</organism>
<evidence type="ECO:0000313" key="3">
    <source>
        <dbReference type="Proteomes" id="UP000012046"/>
    </source>
</evidence>
<keyword evidence="1" id="KW-0812">Transmembrane</keyword>
<dbReference type="PATRIC" id="fig|1129374.4.peg.1026"/>
<keyword evidence="1" id="KW-0472">Membrane</keyword>
<name>H3ZCE9_9ALTE</name>
<gene>
    <name evidence="2" type="ORF">AJE_05111</name>
</gene>
<dbReference type="GO" id="GO:0043683">
    <property type="term" value="P:type IV pilus assembly"/>
    <property type="evidence" value="ECO:0007669"/>
    <property type="project" value="InterPro"/>
</dbReference>